<evidence type="ECO:0000313" key="3">
    <source>
        <dbReference type="Proteomes" id="UP000504606"/>
    </source>
</evidence>
<dbReference type="Proteomes" id="UP000504606">
    <property type="component" value="Unplaced"/>
</dbReference>
<evidence type="ECO:0000313" key="4">
    <source>
        <dbReference type="RefSeq" id="XP_026285549.1"/>
    </source>
</evidence>
<keyword evidence="2" id="KW-1133">Transmembrane helix</keyword>
<evidence type="ECO:0000256" key="1">
    <source>
        <dbReference type="SAM" id="MobiDB-lite"/>
    </source>
</evidence>
<name>A0A6J1SWA4_FRAOC</name>
<feature type="region of interest" description="Disordered" evidence="1">
    <location>
        <begin position="43"/>
        <end position="62"/>
    </location>
</feature>
<keyword evidence="3" id="KW-1185">Reference proteome</keyword>
<dbReference type="RefSeq" id="XP_026285549.1">
    <property type="nucleotide sequence ID" value="XM_026429764.2"/>
</dbReference>
<accession>A0A6J1SWA4</accession>
<keyword evidence="2" id="KW-0812">Transmembrane</keyword>
<keyword evidence="2" id="KW-0472">Membrane</keyword>
<protein>
    <submittedName>
        <fullName evidence="4">Uncharacterized protein LOC113211399</fullName>
    </submittedName>
</protein>
<dbReference type="AlphaFoldDB" id="A0A6J1SWA4"/>
<reference evidence="4" key="1">
    <citation type="submission" date="2025-08" db="UniProtKB">
        <authorList>
            <consortium name="RefSeq"/>
        </authorList>
    </citation>
    <scope>IDENTIFICATION</scope>
    <source>
        <tissue evidence="4">Whole organism</tissue>
    </source>
</reference>
<dbReference type="OrthoDB" id="10489883at2759"/>
<feature type="compositionally biased region" description="Polar residues" evidence="1">
    <location>
        <begin position="99"/>
        <end position="109"/>
    </location>
</feature>
<evidence type="ECO:0000256" key="2">
    <source>
        <dbReference type="SAM" id="Phobius"/>
    </source>
</evidence>
<feature type="transmembrane region" description="Helical" evidence="2">
    <location>
        <begin position="22"/>
        <end position="40"/>
    </location>
</feature>
<organism evidence="3 4">
    <name type="scientific">Frankliniella occidentalis</name>
    <name type="common">Western flower thrips</name>
    <name type="synonym">Euthrips occidentalis</name>
    <dbReference type="NCBI Taxonomy" id="133901"/>
    <lineage>
        <taxon>Eukaryota</taxon>
        <taxon>Metazoa</taxon>
        <taxon>Ecdysozoa</taxon>
        <taxon>Arthropoda</taxon>
        <taxon>Hexapoda</taxon>
        <taxon>Insecta</taxon>
        <taxon>Pterygota</taxon>
        <taxon>Neoptera</taxon>
        <taxon>Paraneoptera</taxon>
        <taxon>Thysanoptera</taxon>
        <taxon>Terebrantia</taxon>
        <taxon>Thripoidea</taxon>
        <taxon>Thripidae</taxon>
        <taxon>Frankliniella</taxon>
    </lineage>
</organism>
<dbReference type="KEGG" id="foc:113211399"/>
<proteinExistence type="predicted"/>
<sequence length="120" mass="13135">MNEHQVCWNQIVRLISDDMSRTLVICSVMVAMVAVLALAAPADNGKWTREPGSPTERKTIKDGIGQQIDFTHNVITGQRTSGYLALGQNARMSPERRQGQPSTGGQPSTSEKKKKRGKGK</sequence>
<gene>
    <name evidence="4" type="primary">LOC113211399</name>
</gene>
<feature type="region of interest" description="Disordered" evidence="1">
    <location>
        <begin position="84"/>
        <end position="120"/>
    </location>
</feature>
<dbReference type="GeneID" id="113211399"/>